<dbReference type="EMBL" id="JAIZAY010000021">
    <property type="protein sequence ID" value="KAJ8022202.1"/>
    <property type="molecule type" value="Genomic_DNA"/>
</dbReference>
<evidence type="ECO:0000313" key="4">
    <source>
        <dbReference type="Proteomes" id="UP001152320"/>
    </source>
</evidence>
<sequence length="526" mass="60234">MMYTHLATIFIYVVSLVILPINGTDVEAPEIPIGHLKPFGHHRPPDVPVDETESIPDPWTFWEKYVKPGDPLILRGAAKKSPAFSLWTEDYLTQNYGDLEIRLEGKSEAWSPVPVGSEGLGRDKISSFLQRYGDKDTYVISQLPVPMYRDVIVLPCMSCGNMGGRMVEVDLWMSSGDSESILHKDAFNQMNCLFNGTKRWKLVHNKYEKFIHKTWEPSREIGGHSDIDVNEVDLLKYPNITKIRWSDYTLKAGDCIFLPKGYYHQVNSFGPMNVAVSILFSRITTFEDHDCDPSNHQPTPLSEMDVQWDWQGHGTMSMGNMDLLSIRWSYMQQAKKVGYITKEVFMEEFSLLMPEKILKKFEPSLKEAWAVIDPEDRGRLSVDDIELLDIPTLRDHALKLDLVEPSNTHEFEYYYIDADDIKELIMSLLDEDGHLSKTAFIKSYTTDPDFGGTEKFALEIFEKLQSTDSETATREEVVANIDEALENWSSRTLLDATPETDFSSKSILWKDEFEDVADTEAMKDEL</sequence>
<dbReference type="PANTHER" id="PTHR12461">
    <property type="entry name" value="HYPOXIA-INDUCIBLE FACTOR 1 ALPHA INHIBITOR-RELATED"/>
    <property type="match status" value="1"/>
</dbReference>
<name>A0A9Q1BF02_HOLLE</name>
<proteinExistence type="predicted"/>
<feature type="domain" description="JmjC" evidence="2">
    <location>
        <begin position="143"/>
        <end position="295"/>
    </location>
</feature>
<dbReference type="OrthoDB" id="415358at2759"/>
<keyword evidence="1" id="KW-0732">Signal</keyword>
<feature type="signal peptide" evidence="1">
    <location>
        <begin position="1"/>
        <end position="23"/>
    </location>
</feature>
<evidence type="ECO:0000313" key="3">
    <source>
        <dbReference type="EMBL" id="KAJ8022202.1"/>
    </source>
</evidence>
<dbReference type="SMART" id="SM00558">
    <property type="entry name" value="JmjC"/>
    <property type="match status" value="1"/>
</dbReference>
<gene>
    <name evidence="3" type="ORF">HOLleu_39616</name>
</gene>
<dbReference type="SUPFAM" id="SSF47473">
    <property type="entry name" value="EF-hand"/>
    <property type="match status" value="1"/>
</dbReference>
<dbReference type="PANTHER" id="PTHR12461:SF27">
    <property type="entry name" value="JMJC DOMAIN-CONTAINING PROTEIN"/>
    <property type="match status" value="1"/>
</dbReference>
<evidence type="ECO:0000256" key="1">
    <source>
        <dbReference type="SAM" id="SignalP"/>
    </source>
</evidence>
<comment type="caution">
    <text evidence="3">The sequence shown here is derived from an EMBL/GenBank/DDBJ whole genome shotgun (WGS) entry which is preliminary data.</text>
</comment>
<dbReference type="Pfam" id="PF13621">
    <property type="entry name" value="Cupin_8"/>
    <property type="match status" value="1"/>
</dbReference>
<protein>
    <submittedName>
        <fullName evidence="3">JmjC domain-containing protein 5</fullName>
    </submittedName>
</protein>
<accession>A0A9Q1BF02</accession>
<dbReference type="SUPFAM" id="SSF51197">
    <property type="entry name" value="Clavaminate synthase-like"/>
    <property type="match status" value="1"/>
</dbReference>
<keyword evidence="4" id="KW-1185">Reference proteome</keyword>
<dbReference type="InterPro" id="IPR041667">
    <property type="entry name" value="Cupin_8"/>
</dbReference>
<dbReference type="AlphaFoldDB" id="A0A9Q1BF02"/>
<dbReference type="InterPro" id="IPR011992">
    <property type="entry name" value="EF-hand-dom_pair"/>
</dbReference>
<dbReference type="InterPro" id="IPR003347">
    <property type="entry name" value="JmjC_dom"/>
</dbReference>
<dbReference type="FunFam" id="2.60.120.650:FF:000025">
    <property type="entry name" value="Lysine-specific demethylase 8"/>
    <property type="match status" value="1"/>
</dbReference>
<dbReference type="Proteomes" id="UP001152320">
    <property type="component" value="Chromosome 21"/>
</dbReference>
<organism evidence="3 4">
    <name type="scientific">Holothuria leucospilota</name>
    <name type="common">Black long sea cucumber</name>
    <name type="synonym">Mertensiothuria leucospilota</name>
    <dbReference type="NCBI Taxonomy" id="206669"/>
    <lineage>
        <taxon>Eukaryota</taxon>
        <taxon>Metazoa</taxon>
        <taxon>Echinodermata</taxon>
        <taxon>Eleutherozoa</taxon>
        <taxon>Echinozoa</taxon>
        <taxon>Holothuroidea</taxon>
        <taxon>Aspidochirotacea</taxon>
        <taxon>Aspidochirotida</taxon>
        <taxon>Holothuriidae</taxon>
        <taxon>Holothuria</taxon>
    </lineage>
</organism>
<dbReference type="Gene3D" id="2.60.120.650">
    <property type="entry name" value="Cupin"/>
    <property type="match status" value="1"/>
</dbReference>
<dbReference type="PROSITE" id="PS51184">
    <property type="entry name" value="JMJC"/>
    <property type="match status" value="1"/>
</dbReference>
<feature type="chain" id="PRO_5040262582" evidence="1">
    <location>
        <begin position="24"/>
        <end position="526"/>
    </location>
</feature>
<evidence type="ECO:0000259" key="2">
    <source>
        <dbReference type="PROSITE" id="PS51184"/>
    </source>
</evidence>
<reference evidence="3" key="1">
    <citation type="submission" date="2021-10" db="EMBL/GenBank/DDBJ databases">
        <title>Tropical sea cucumber genome reveals ecological adaptation and Cuvierian tubules defense mechanism.</title>
        <authorList>
            <person name="Chen T."/>
        </authorList>
    </citation>
    <scope>NUCLEOTIDE SEQUENCE</scope>
    <source>
        <strain evidence="3">Nanhai2018</strain>
        <tissue evidence="3">Muscle</tissue>
    </source>
</reference>